<dbReference type="AlphaFoldDB" id="A0A4R3KGQ2"/>
<feature type="domain" description="Peptidase M20 dimerisation" evidence="2">
    <location>
        <begin position="184"/>
        <end position="270"/>
    </location>
</feature>
<dbReference type="InterPro" id="IPR011650">
    <property type="entry name" value="Peptidase_M20_dimer"/>
</dbReference>
<dbReference type="Gene3D" id="3.30.70.360">
    <property type="match status" value="1"/>
</dbReference>
<reference evidence="3 4" key="1">
    <citation type="submission" date="2019-03" db="EMBL/GenBank/DDBJ databases">
        <title>Genomic Encyclopedia of Type Strains, Phase IV (KMG-IV): sequencing the most valuable type-strain genomes for metagenomic binning, comparative biology and taxonomic classification.</title>
        <authorList>
            <person name="Goeker M."/>
        </authorList>
    </citation>
    <scope>NUCLEOTIDE SEQUENCE [LARGE SCALE GENOMIC DNA]</scope>
    <source>
        <strain evidence="3 4">DSM 23802</strain>
    </source>
</reference>
<dbReference type="SUPFAM" id="SSF55031">
    <property type="entry name" value="Bacterial exopeptidase dimerisation domain"/>
    <property type="match status" value="1"/>
</dbReference>
<dbReference type="SUPFAM" id="SSF53187">
    <property type="entry name" value="Zn-dependent exopeptidases"/>
    <property type="match status" value="1"/>
</dbReference>
<gene>
    <name evidence="3" type="ORF">EDD72_10978</name>
</gene>
<keyword evidence="4" id="KW-1185">Reference proteome</keyword>
<dbReference type="Gene3D" id="3.40.630.10">
    <property type="entry name" value="Zn peptidases"/>
    <property type="match status" value="1"/>
</dbReference>
<feature type="binding site" evidence="1">
    <location>
        <position position="157"/>
    </location>
    <ligand>
        <name>Mn(2+)</name>
        <dbReference type="ChEBI" id="CHEBI:29035"/>
        <label>2</label>
    </ligand>
</feature>
<evidence type="ECO:0000256" key="1">
    <source>
        <dbReference type="PIRSR" id="PIRSR005962-1"/>
    </source>
</evidence>
<dbReference type="CDD" id="cd08018">
    <property type="entry name" value="M20_Acy1_amhX-like"/>
    <property type="match status" value="1"/>
</dbReference>
<feature type="binding site" evidence="1">
    <location>
        <position position="352"/>
    </location>
    <ligand>
        <name>Mn(2+)</name>
        <dbReference type="ChEBI" id="CHEBI:29035"/>
        <label>2</label>
    </ligand>
</feature>
<dbReference type="Pfam" id="PF07687">
    <property type="entry name" value="M20_dimer"/>
    <property type="match status" value="1"/>
</dbReference>
<proteinExistence type="predicted"/>
<evidence type="ECO:0000259" key="2">
    <source>
        <dbReference type="Pfam" id="PF07687"/>
    </source>
</evidence>
<feature type="binding site" evidence="1">
    <location>
        <position position="99"/>
    </location>
    <ligand>
        <name>Mn(2+)</name>
        <dbReference type="ChEBI" id="CHEBI:29035"/>
        <label>2</label>
    </ligand>
</feature>
<keyword evidence="1" id="KW-0479">Metal-binding</keyword>
<evidence type="ECO:0000313" key="4">
    <source>
        <dbReference type="Proteomes" id="UP000295788"/>
    </source>
</evidence>
<dbReference type="PIRSF" id="PIRSF005962">
    <property type="entry name" value="Pept_M20D_amidohydro"/>
    <property type="match status" value="1"/>
</dbReference>
<dbReference type="InterPro" id="IPR037484">
    <property type="entry name" value="AmhX-like"/>
</dbReference>
<dbReference type="InterPro" id="IPR036264">
    <property type="entry name" value="Bact_exopeptidase_dim_dom"/>
</dbReference>
<protein>
    <submittedName>
        <fullName evidence="3">Amidohydrolase</fullName>
    </submittedName>
</protein>
<dbReference type="PANTHER" id="PTHR11014">
    <property type="entry name" value="PEPTIDASE M20 FAMILY MEMBER"/>
    <property type="match status" value="1"/>
</dbReference>
<dbReference type="Pfam" id="PF01546">
    <property type="entry name" value="Peptidase_M20"/>
    <property type="match status" value="1"/>
</dbReference>
<dbReference type="GO" id="GO:0046872">
    <property type="term" value="F:metal ion binding"/>
    <property type="evidence" value="ECO:0007669"/>
    <property type="project" value="UniProtKB-KW"/>
</dbReference>
<dbReference type="InterPro" id="IPR002933">
    <property type="entry name" value="Peptidase_M20"/>
</dbReference>
<dbReference type="PANTHER" id="PTHR11014:SF122">
    <property type="entry name" value="AMIDOHYDROLASE AMHX"/>
    <property type="match status" value="1"/>
</dbReference>
<comment type="caution">
    <text evidence="3">The sequence shown here is derived from an EMBL/GenBank/DDBJ whole genome shotgun (WGS) entry which is preliminary data.</text>
</comment>
<keyword evidence="1" id="KW-0464">Manganese</keyword>
<comment type="cofactor">
    <cofactor evidence="1">
        <name>Mn(2+)</name>
        <dbReference type="ChEBI" id="CHEBI:29035"/>
    </cofactor>
    <text evidence="1">The Mn(2+) ion enhances activity.</text>
</comment>
<evidence type="ECO:0000313" key="3">
    <source>
        <dbReference type="EMBL" id="TCS82508.1"/>
    </source>
</evidence>
<dbReference type="InterPro" id="IPR017439">
    <property type="entry name" value="Amidohydrolase"/>
</dbReference>
<accession>A0A4R3KGQ2</accession>
<dbReference type="Proteomes" id="UP000295788">
    <property type="component" value="Unassembled WGS sequence"/>
</dbReference>
<name>A0A4R3KGQ2_9BACI</name>
<keyword evidence="3" id="KW-0378">Hydrolase</keyword>
<dbReference type="GO" id="GO:0016787">
    <property type="term" value="F:hydrolase activity"/>
    <property type="evidence" value="ECO:0007669"/>
    <property type="project" value="UniProtKB-KW"/>
</dbReference>
<dbReference type="EMBL" id="SMAB01000009">
    <property type="protein sequence ID" value="TCS82508.1"/>
    <property type="molecule type" value="Genomic_DNA"/>
</dbReference>
<organism evidence="3 4">
    <name type="scientific">Tepidibacillus fermentans</name>
    <dbReference type="NCBI Taxonomy" id="1281767"/>
    <lineage>
        <taxon>Bacteria</taxon>
        <taxon>Bacillati</taxon>
        <taxon>Bacillota</taxon>
        <taxon>Bacilli</taxon>
        <taxon>Bacillales</taxon>
        <taxon>Bacillaceae</taxon>
        <taxon>Tepidibacillus</taxon>
    </lineage>
</organism>
<feature type="binding site" evidence="1">
    <location>
        <position position="97"/>
    </location>
    <ligand>
        <name>Mn(2+)</name>
        <dbReference type="ChEBI" id="CHEBI:29035"/>
        <label>2</label>
    </ligand>
</feature>
<sequence>MEIKSGIEMIKPKIMNDFYYLHQNPEISWQEFKTTMYLKERLESLGLKTMTFNDMTGVVGIWDQQKQHKKGLTVALRSDIDALWQELDGKWQANHSCGHDGHMAIVLGTVELLKVIGFEPNGTLKIIFQPAEENGTGALKMVEKGMVDDIDYLYGVHLRPIQELPFGKASSAIFNGAALLIKGKIYGTAAHGARPHLGVNVIDVAAHLIQALHSIYTDPMIPASVKMTQLKAGGENANIIPDFAEFSLDIRAQTNQLLDELYEKVKFRLKGIGDLYGARIEIVPSNKIPAAEVNQEAKQIMEKAIKETLNEENLVPGIVTPGGEDFHFYTLQRPSIKATMLGLGSDLQPGLHHPKMSFNHTALVSGAEILARAIIHTFKRGKNGD</sequence>
<dbReference type="NCBIfam" id="TIGR01891">
    <property type="entry name" value="amidohydrolases"/>
    <property type="match status" value="1"/>
</dbReference>
<feature type="binding site" evidence="1">
    <location>
        <position position="133"/>
    </location>
    <ligand>
        <name>Mn(2+)</name>
        <dbReference type="ChEBI" id="CHEBI:29035"/>
        <label>2</label>
    </ligand>
</feature>